<dbReference type="EMBL" id="AOKF01001105">
    <property type="protein sequence ID" value="EPN62755.1"/>
    <property type="molecule type" value="Genomic_DNA"/>
</dbReference>
<organism evidence="1 2">
    <name type="scientific">Pseudomonas syringae pv. actinidiae ICMP 19096</name>
    <dbReference type="NCBI Taxonomy" id="1194405"/>
    <lineage>
        <taxon>Bacteria</taxon>
        <taxon>Pseudomonadati</taxon>
        <taxon>Pseudomonadota</taxon>
        <taxon>Gammaproteobacteria</taxon>
        <taxon>Pseudomonadales</taxon>
        <taxon>Pseudomonadaceae</taxon>
        <taxon>Pseudomonas</taxon>
        <taxon>Pseudomonas syringae</taxon>
    </lineage>
</organism>
<dbReference type="AlphaFoldDB" id="A0A656JZV2"/>
<evidence type="ECO:0000313" key="2">
    <source>
        <dbReference type="Proteomes" id="UP000018849"/>
    </source>
</evidence>
<protein>
    <submittedName>
        <fullName evidence="1">Uncharacterized protein</fullName>
    </submittedName>
</protein>
<feature type="non-terminal residue" evidence="1">
    <location>
        <position position="1"/>
    </location>
</feature>
<gene>
    <name evidence="1" type="ORF">A245_13180</name>
</gene>
<proteinExistence type="predicted"/>
<accession>A0A656JZV2</accession>
<sequence length="26" mass="2853">GDCSVYSGHNARCEGTFTLKAVRSFF</sequence>
<name>A0A656JZV2_PSESF</name>
<dbReference type="Proteomes" id="UP000018849">
    <property type="component" value="Unassembled WGS sequence"/>
</dbReference>
<reference evidence="1 2" key="1">
    <citation type="journal article" date="2013" name="PLoS Pathog.">
        <title>Genomic analysis of the Kiwifruit pathogen Pseudomonas syringae pv. actinidiae provides insight into the origins of an emergent plant disease.</title>
        <authorList>
            <person name="McCann H.C."/>
            <person name="Rikkerink E.H."/>
            <person name="Bertels F."/>
            <person name="Fiers M."/>
            <person name="Lu A."/>
            <person name="Rees-George J."/>
            <person name="Andersen M.T."/>
            <person name="Gleave A.P."/>
            <person name="Haubold B."/>
            <person name="Wohlers M.W."/>
            <person name="Guttman D.S."/>
            <person name="Wang P.W."/>
            <person name="Straub C."/>
            <person name="Vanneste J.L."/>
            <person name="Rainey P.B."/>
            <person name="Templeton M.D."/>
        </authorList>
    </citation>
    <scope>NUCLEOTIDE SEQUENCE [LARGE SCALE GENOMIC DNA]</scope>
    <source>
        <strain evidence="1 2">ICMP 19096</strain>
    </source>
</reference>
<evidence type="ECO:0000313" key="1">
    <source>
        <dbReference type="EMBL" id="EPN62755.1"/>
    </source>
</evidence>
<comment type="caution">
    <text evidence="1">The sequence shown here is derived from an EMBL/GenBank/DDBJ whole genome shotgun (WGS) entry which is preliminary data.</text>
</comment>